<reference evidence="4" key="1">
    <citation type="journal article" date="2016" name="Nat. Commun.">
        <title>The Gonium pectorale genome demonstrates co-option of cell cycle regulation during the evolution of multicellularity.</title>
        <authorList>
            <person name="Hanschen E.R."/>
            <person name="Marriage T.N."/>
            <person name="Ferris P.J."/>
            <person name="Hamaji T."/>
            <person name="Toyoda A."/>
            <person name="Fujiyama A."/>
            <person name="Neme R."/>
            <person name="Noguchi H."/>
            <person name="Minakuchi Y."/>
            <person name="Suzuki M."/>
            <person name="Kawai-Toyooka H."/>
            <person name="Smith D.R."/>
            <person name="Sparks H."/>
            <person name="Anderson J."/>
            <person name="Bakaric R."/>
            <person name="Luria V."/>
            <person name="Karger A."/>
            <person name="Kirschner M.W."/>
            <person name="Durand P.M."/>
            <person name="Michod R.E."/>
            <person name="Nozaki H."/>
            <person name="Olson B.J."/>
        </authorList>
    </citation>
    <scope>NUCLEOTIDE SEQUENCE [LARGE SCALE GENOMIC DNA]</scope>
    <source>
        <strain evidence="4">NIES-2863</strain>
    </source>
</reference>
<proteinExistence type="predicted"/>
<dbReference type="InterPro" id="IPR043519">
    <property type="entry name" value="NT_sf"/>
</dbReference>
<dbReference type="PANTHER" id="PTHR12271">
    <property type="entry name" value="POLY A POLYMERASE CID PAP -RELATED"/>
    <property type="match status" value="1"/>
</dbReference>
<dbReference type="Proteomes" id="UP000075714">
    <property type="component" value="Unassembled WGS sequence"/>
</dbReference>
<evidence type="ECO:0000259" key="2">
    <source>
        <dbReference type="Pfam" id="PF22600"/>
    </source>
</evidence>
<feature type="region of interest" description="Disordered" evidence="1">
    <location>
        <begin position="1"/>
        <end position="29"/>
    </location>
</feature>
<dbReference type="PANTHER" id="PTHR12271:SF123">
    <property type="entry name" value="PROTEIN HESO1"/>
    <property type="match status" value="1"/>
</dbReference>
<sequence>MVGSYGSYGSSYGSLEKRHNGPQRSGPPSVELTIERCWRFDQEQHKQKCDKDAAAFLEERLQQLAKSREPSPHDGAARHATMERLRALLPTLFPPPSALVLVAYGSFRSTCYSPDSDLDLALAGRLAVPDWMPGRGADGTAPLESLREEDWVALLRRLADGLEAGGLTRGPVTRILEARVPIIK</sequence>
<name>A0A150GPZ6_GONPE</name>
<evidence type="ECO:0000313" key="3">
    <source>
        <dbReference type="EMBL" id="KXZ51881.1"/>
    </source>
</evidence>
<dbReference type="GO" id="GO:0016779">
    <property type="term" value="F:nucleotidyltransferase activity"/>
    <property type="evidence" value="ECO:0007669"/>
    <property type="project" value="TreeGrafter"/>
</dbReference>
<evidence type="ECO:0000256" key="1">
    <source>
        <dbReference type="SAM" id="MobiDB-lite"/>
    </source>
</evidence>
<evidence type="ECO:0000313" key="4">
    <source>
        <dbReference type="Proteomes" id="UP000075714"/>
    </source>
</evidence>
<organism evidence="3 4">
    <name type="scientific">Gonium pectorale</name>
    <name type="common">Green alga</name>
    <dbReference type="NCBI Taxonomy" id="33097"/>
    <lineage>
        <taxon>Eukaryota</taxon>
        <taxon>Viridiplantae</taxon>
        <taxon>Chlorophyta</taxon>
        <taxon>core chlorophytes</taxon>
        <taxon>Chlorophyceae</taxon>
        <taxon>CS clade</taxon>
        <taxon>Chlamydomonadales</taxon>
        <taxon>Volvocaceae</taxon>
        <taxon>Gonium</taxon>
    </lineage>
</organism>
<dbReference type="Pfam" id="PF22600">
    <property type="entry name" value="MTPAP-like_central"/>
    <property type="match status" value="1"/>
</dbReference>
<dbReference type="GO" id="GO:0031123">
    <property type="term" value="P:RNA 3'-end processing"/>
    <property type="evidence" value="ECO:0007669"/>
    <property type="project" value="TreeGrafter"/>
</dbReference>
<dbReference type="Gene3D" id="1.10.1410.10">
    <property type="match status" value="1"/>
</dbReference>
<dbReference type="OrthoDB" id="273917at2759"/>
<feature type="domain" description="Poly(A) RNA polymerase mitochondrial-like central palm" evidence="2">
    <location>
        <begin position="57"/>
        <end position="184"/>
    </location>
</feature>
<dbReference type="Gene3D" id="3.30.460.10">
    <property type="entry name" value="Beta Polymerase, domain 2"/>
    <property type="match status" value="1"/>
</dbReference>
<protein>
    <recommendedName>
        <fullName evidence="2">Poly(A) RNA polymerase mitochondrial-like central palm domain-containing protein</fullName>
    </recommendedName>
</protein>
<dbReference type="STRING" id="33097.A0A150GPZ6"/>
<accession>A0A150GPZ6</accession>
<feature type="compositionally biased region" description="Low complexity" evidence="1">
    <location>
        <begin position="1"/>
        <end position="14"/>
    </location>
</feature>
<dbReference type="SUPFAM" id="SSF81301">
    <property type="entry name" value="Nucleotidyltransferase"/>
    <property type="match status" value="1"/>
</dbReference>
<comment type="caution">
    <text evidence="3">The sequence shown here is derived from an EMBL/GenBank/DDBJ whole genome shotgun (WGS) entry which is preliminary data.</text>
</comment>
<dbReference type="EMBL" id="LSYV01000012">
    <property type="protein sequence ID" value="KXZ51881.1"/>
    <property type="molecule type" value="Genomic_DNA"/>
</dbReference>
<dbReference type="InterPro" id="IPR054708">
    <property type="entry name" value="MTPAP-like_central"/>
</dbReference>
<dbReference type="AlphaFoldDB" id="A0A150GPZ6"/>
<keyword evidence="4" id="KW-1185">Reference proteome</keyword>
<gene>
    <name evidence="3" type="ORF">GPECTOR_11g316</name>
</gene>